<reference evidence="1" key="1">
    <citation type="submission" date="2014-01" db="EMBL/GenBank/DDBJ databases">
        <authorList>
            <person name="Brown-Elliot B."/>
            <person name="Wallace R."/>
            <person name="Lenaerts A."/>
            <person name="Ordway D."/>
            <person name="DeGroote M.A."/>
            <person name="Parker T."/>
            <person name="Sizemore C."/>
            <person name="Tallon L.J."/>
            <person name="Sadzewicz L.K."/>
            <person name="Sengamalay N."/>
            <person name="Fraser C.M."/>
            <person name="Hine E."/>
            <person name="Shefchek K.A."/>
            <person name="Das S.P."/>
            <person name="Tettelin H."/>
        </authorList>
    </citation>
    <scope>NUCLEOTIDE SEQUENCE [LARGE SCALE GENOMIC DNA]</scope>
    <source>
        <strain evidence="1">4042</strain>
    </source>
</reference>
<evidence type="ECO:0000313" key="1">
    <source>
        <dbReference type="EMBL" id="EUA42046.1"/>
    </source>
</evidence>
<dbReference type="PATRIC" id="fig|1299334.3.peg.4075"/>
<gene>
    <name evidence="1" type="ORF">I553_5905</name>
</gene>
<name>X8BEX7_MYCXE</name>
<proteinExistence type="predicted"/>
<sequence length="38" mass="4552">MQERQPHEPLGQRMGRIQGAPSLASARIFVWRLWWCRC</sequence>
<dbReference type="AlphaFoldDB" id="X8BEX7"/>
<dbReference type="EMBL" id="JAOB01000042">
    <property type="protein sequence ID" value="EUA42046.1"/>
    <property type="molecule type" value="Genomic_DNA"/>
</dbReference>
<comment type="caution">
    <text evidence="1">The sequence shown here is derived from an EMBL/GenBank/DDBJ whole genome shotgun (WGS) entry which is preliminary data.</text>
</comment>
<protein>
    <submittedName>
        <fullName evidence="1">Uncharacterized protein</fullName>
    </submittedName>
</protein>
<organism evidence="1">
    <name type="scientific">Mycobacterium xenopi 4042</name>
    <dbReference type="NCBI Taxonomy" id="1299334"/>
    <lineage>
        <taxon>Bacteria</taxon>
        <taxon>Bacillati</taxon>
        <taxon>Actinomycetota</taxon>
        <taxon>Actinomycetes</taxon>
        <taxon>Mycobacteriales</taxon>
        <taxon>Mycobacteriaceae</taxon>
        <taxon>Mycobacterium</taxon>
    </lineage>
</organism>
<accession>X8BEX7</accession>